<reference evidence="1" key="2">
    <citation type="submission" date="2015-06" db="EMBL/GenBank/DDBJ databases">
        <authorList>
            <person name="Radhakrishnan R."/>
            <person name="Underwood A."/>
            <person name="Al-Shahib A."/>
        </authorList>
    </citation>
    <scope>NUCLEOTIDE SEQUENCE</scope>
    <source>
        <strain evidence="1">P19_London_7_VIM_2_05_10</strain>
    </source>
</reference>
<dbReference type="InterPro" id="IPR021730">
    <property type="entry name" value="YdbH"/>
</dbReference>
<dbReference type="EMBL" id="CVVU01000110">
    <property type="protein sequence ID" value="CRO52087.1"/>
    <property type="molecule type" value="Genomic_DNA"/>
</dbReference>
<proteinExistence type="predicted"/>
<dbReference type="EMBL" id="WXZT01000015">
    <property type="protein sequence ID" value="MZZ14880.1"/>
    <property type="molecule type" value="Genomic_DNA"/>
</dbReference>
<evidence type="ECO:0000313" key="2">
    <source>
        <dbReference type="EMBL" id="MZZ14880.1"/>
    </source>
</evidence>
<evidence type="ECO:0000313" key="3">
    <source>
        <dbReference type="Proteomes" id="UP000045039"/>
    </source>
</evidence>
<dbReference type="Proteomes" id="UP000045039">
    <property type="component" value="Unassembled WGS sequence"/>
</dbReference>
<evidence type="ECO:0000313" key="1">
    <source>
        <dbReference type="EMBL" id="CRO52087.1"/>
    </source>
</evidence>
<dbReference type="Proteomes" id="UP000644192">
    <property type="component" value="Unassembled WGS sequence"/>
</dbReference>
<reference evidence="2" key="3">
    <citation type="submission" date="2020-01" db="EMBL/GenBank/DDBJ databases">
        <title>Bacteria Cultured from War Wounds Associated with the Conflict in Eastern Ukraine.</title>
        <authorList>
            <person name="Snesrud E."/>
            <person name="Galac M.R."/>
            <person name="Mc Gann P."/>
            <person name="Valentine K."/>
            <person name="Viacheslav K."/>
        </authorList>
    </citation>
    <scope>NUCLEOTIDE SEQUENCE</scope>
    <source>
        <strain evidence="2">VNMU148</strain>
    </source>
</reference>
<evidence type="ECO:0000313" key="4">
    <source>
        <dbReference type="Proteomes" id="UP000644192"/>
    </source>
</evidence>
<comment type="caution">
    <text evidence="2">The sequence shown here is derived from an EMBL/GenBank/DDBJ whole genome shotgun (WGS) entry which is preliminary data.</text>
</comment>
<protein>
    <submittedName>
        <fullName evidence="2">Uncharacterized protein</fullName>
    </submittedName>
</protein>
<dbReference type="AlphaFoldDB" id="A0A0D6IXT1"/>
<dbReference type="RefSeq" id="WP_023085871.1">
    <property type="nucleotide sequence ID" value="NZ_AP024513.1"/>
</dbReference>
<reference evidence="3" key="1">
    <citation type="submission" date="2015-06" db="EMBL/GenBank/DDBJ databases">
        <authorList>
            <person name="Radhakrishnan Rajesh"/>
            <person name="Underwood Anthony"/>
            <person name="Al-Shahib Ali"/>
        </authorList>
    </citation>
    <scope>NUCLEOTIDE SEQUENCE [LARGE SCALE GENOMIC DNA]</scope>
    <source>
        <strain evidence="3">P19_London_7_VIM_2_05_10</strain>
    </source>
</reference>
<sequence length="855" mass="93030">MRLRRRTTLLLVFAVLLLLAFGYGWHAWRSLLREQGVERLEWQGLGLSAEGIGLRRLALERRGADGASLRLDVEHALLRWPGLSGWRPRLPGLRVEQVALAWQPAAASSDDDSAALDWTSLRETLAWLPEQIHLERFHLDLPCPAGRCEQDGGLDIGRPSGALFPLAAQLRLQQEAQQAQLDAQLFEEPTGWRLRTRAQLDRQALLTLDSQLAPSDGDGLWQGRLEAPGLPDTRGLVVWLNRWLPEAQRLPDAPQALRLQADWTIRLAPGSDWLEPRRVLDGGGSAALLVQAPQAWPLPGLGNVQGELQVQLDGDEGAWLPRQLRSDLRLSQLHGEWLQALPAELRPSALGLRSEPLERDADSVTALRLAFTSEGASTLKLETRLDLLGISPWAARLVEGRLQVDAPRLQYLGWKAERLVAEIPLEGRLDGQRANLSFGRGARLQAASLAEPSTLHLGQPRLDLAGAALELAYQPLALHFAGPLQAQVGQLRQANLKPLAWTFEGPLDTTLERTSLKGRLSNGAGLAADIQLQRDAKTPLALSARLAEVFFRTGNPLAATLADWPGLLELGNGRATAAAGWKLDAAGASSLDLDLTLKGLDGIYDRSELKGLGGSLALRLRGGQLSLDSPGLSLAEANPGLPLGPVSFRGRYEAPLSAPGSGRLSWQTLQSGLFGGQASVPAGSIRLGQAEQKFALRIQGIQLGEIFRVYPAEGLAGEGALDGELPLMLNRWKPSVSGGQVKAREPGYLRFRSAKIEALGRSNPGMKLVADALDDFHYDVLQSSVDYHENGKLLLGLRLQGSNPDLEKGRPVNLNVNLEEDIPALLTSLQLSDRVSETIRQRVQERMQKRKASAP</sequence>
<gene>
    <name evidence="2" type="ORF">GUL26_21760</name>
    <name evidence="1" type="ORF">PAERUG_P19_London_7_VIM_2_05_10_01833</name>
</gene>
<dbReference type="Pfam" id="PF11739">
    <property type="entry name" value="YdbH-like"/>
    <property type="match status" value="1"/>
</dbReference>
<name>A0A0D6IXT1_PSEAI</name>
<accession>A0A0D6IXT1</accession>
<organism evidence="2 4">
    <name type="scientific">Pseudomonas aeruginosa</name>
    <dbReference type="NCBI Taxonomy" id="287"/>
    <lineage>
        <taxon>Bacteria</taxon>
        <taxon>Pseudomonadati</taxon>
        <taxon>Pseudomonadota</taxon>
        <taxon>Gammaproteobacteria</taxon>
        <taxon>Pseudomonadales</taxon>
        <taxon>Pseudomonadaceae</taxon>
        <taxon>Pseudomonas</taxon>
    </lineage>
</organism>